<gene>
    <name evidence="2" type="ORF">EGYM00392_LOCUS8731</name>
    <name evidence="3" type="ORF">EGYM00392_LOCUS8733</name>
</gene>
<dbReference type="AlphaFoldDB" id="A0A6U7U6H2"/>
<evidence type="ECO:0000256" key="1">
    <source>
        <dbReference type="SAM" id="MobiDB-lite"/>
    </source>
</evidence>
<reference evidence="3" key="1">
    <citation type="submission" date="2021-01" db="EMBL/GenBank/DDBJ databases">
        <authorList>
            <person name="Corre E."/>
            <person name="Pelletier E."/>
            <person name="Niang G."/>
            <person name="Scheremetjew M."/>
            <person name="Finn R."/>
            <person name="Kale V."/>
            <person name="Holt S."/>
            <person name="Cochrane G."/>
            <person name="Meng A."/>
            <person name="Brown T."/>
            <person name="Cohen L."/>
        </authorList>
    </citation>
    <scope>NUCLEOTIDE SEQUENCE</scope>
    <source>
        <strain evidence="3">NIES-381</strain>
    </source>
</reference>
<protein>
    <submittedName>
        <fullName evidence="3">Uncharacterized protein</fullName>
    </submittedName>
</protein>
<organism evidence="3">
    <name type="scientific">Eutreptiella gymnastica</name>
    <dbReference type="NCBI Taxonomy" id="73025"/>
    <lineage>
        <taxon>Eukaryota</taxon>
        <taxon>Discoba</taxon>
        <taxon>Euglenozoa</taxon>
        <taxon>Euglenida</taxon>
        <taxon>Spirocuta</taxon>
        <taxon>Euglenophyceae</taxon>
        <taxon>Eutreptiales</taxon>
        <taxon>Eutreptiaceae</taxon>
        <taxon>Eutreptiella</taxon>
    </lineage>
</organism>
<feature type="region of interest" description="Disordered" evidence="1">
    <location>
        <begin position="1"/>
        <end position="75"/>
    </location>
</feature>
<dbReference type="EMBL" id="HBGA01022745">
    <property type="protein sequence ID" value="CAD8997665.1"/>
    <property type="molecule type" value="Transcribed_RNA"/>
</dbReference>
<sequence length="131" mass="13650">MHLPSPSRGHKGHPTPPVQTSLQPLDTGQGATSATQHPLSDAVHNTTEPLPGSQSKFLSHSPSPHAARHKETKVPKCSRIGRVLLGVVGTLTPPKTEGHLCFLAGKILALKTPPVNVACKMEGLVAGGGRD</sequence>
<evidence type="ECO:0000313" key="3">
    <source>
        <dbReference type="EMBL" id="CAD8997667.1"/>
    </source>
</evidence>
<evidence type="ECO:0000313" key="2">
    <source>
        <dbReference type="EMBL" id="CAD8997665.1"/>
    </source>
</evidence>
<name>A0A6U7U6H2_9EUGL</name>
<proteinExistence type="predicted"/>
<dbReference type="EMBL" id="HBGA01022750">
    <property type="protein sequence ID" value="CAD8997667.1"/>
    <property type="molecule type" value="Transcribed_RNA"/>
</dbReference>
<accession>A0A6U7U6H2</accession>
<feature type="compositionally biased region" description="Polar residues" evidence="1">
    <location>
        <begin position="18"/>
        <end position="62"/>
    </location>
</feature>